<proteinExistence type="inferred from homology"/>
<dbReference type="Pfam" id="PF12802">
    <property type="entry name" value="MarR_2"/>
    <property type="match status" value="1"/>
</dbReference>
<dbReference type="CDD" id="cd24073">
    <property type="entry name" value="ASKHA_ATPase_ROK_CYANR"/>
    <property type="match status" value="1"/>
</dbReference>
<dbReference type="SUPFAM" id="SSF53067">
    <property type="entry name" value="Actin-like ATPase domain"/>
    <property type="match status" value="1"/>
</dbReference>
<dbReference type="PANTHER" id="PTHR18964">
    <property type="entry name" value="ROK (REPRESSOR, ORF, KINASE) FAMILY"/>
    <property type="match status" value="1"/>
</dbReference>
<dbReference type="InterPro" id="IPR043129">
    <property type="entry name" value="ATPase_NBD"/>
</dbReference>
<reference evidence="3" key="1">
    <citation type="submission" date="2024-07" db="EMBL/GenBank/DDBJ databases">
        <authorList>
            <person name="Biller S.J."/>
        </authorList>
    </citation>
    <scope>NUCLEOTIDE SEQUENCE</scope>
    <source>
        <strain evidence="3">WC2420</strain>
    </source>
</reference>
<dbReference type="Gene3D" id="1.10.10.10">
    <property type="entry name" value="Winged helix-like DNA-binding domain superfamily/Winged helix DNA-binding domain"/>
    <property type="match status" value="1"/>
</dbReference>
<dbReference type="GO" id="GO:0003700">
    <property type="term" value="F:DNA-binding transcription factor activity"/>
    <property type="evidence" value="ECO:0007669"/>
    <property type="project" value="InterPro"/>
</dbReference>
<dbReference type="InterPro" id="IPR036388">
    <property type="entry name" value="WH-like_DNA-bd_sf"/>
</dbReference>
<name>A0AB39VXB4_9GAMM</name>
<dbReference type="InterPro" id="IPR000835">
    <property type="entry name" value="HTH_MarR-typ"/>
</dbReference>
<dbReference type="RefSeq" id="WP_369790360.1">
    <property type="nucleotide sequence ID" value="NZ_CP165628.1"/>
</dbReference>
<dbReference type="InterPro" id="IPR036390">
    <property type="entry name" value="WH_DNA-bd_sf"/>
</dbReference>
<dbReference type="PANTHER" id="PTHR18964:SF149">
    <property type="entry name" value="BIFUNCTIONAL UDP-N-ACETYLGLUCOSAMINE 2-EPIMERASE_N-ACETYLMANNOSAMINE KINASE"/>
    <property type="match status" value="1"/>
</dbReference>
<dbReference type="AlphaFoldDB" id="A0AB39VXB4"/>
<sequence length="387" mass="41043">MLNSLQRQILGAINSAAGLSRTELAQFCRMSKAAISSPVREMLEAGYLFEADSINGPGQGRPSVKLMIRPQGAYFIGVSLLQEPAQMALINLKGEIIARACFALNRDPTLLAENIAHALPELLDGQAEAAERLMGMGVTLSGFIDETQSICVQSALLGWRNVALATLITQATGLEVFIENDAKALAVSEKRFGQARDLETFTLVSHGAGIGSAHFIAGKLHRGLHGGAGEIAHCTMELNGTPCRCGKRGCLDTIASVNAIMEMAREENLTVASLPELERLAANGQAAAIRILHRAGSALGLGIAHLIQIIDPSLILIAWQEETIDGLLGTVVQQSIETNVLPGFAGLTPVRTFAINQDTWVRAAASIAAHRFLDGPESINDGAKSAR</sequence>
<accession>A0AB39VXB4</accession>
<comment type="similarity">
    <text evidence="1">Belongs to the ROK (NagC/XylR) family.</text>
</comment>
<dbReference type="SUPFAM" id="SSF46785">
    <property type="entry name" value="Winged helix' DNA-binding domain"/>
    <property type="match status" value="1"/>
</dbReference>
<protein>
    <submittedName>
        <fullName evidence="3">ROK family protein</fullName>
    </submittedName>
</protein>
<organism evidence="3">
    <name type="scientific">Rouxiella sp. WC2420</name>
    <dbReference type="NCBI Taxonomy" id="3234145"/>
    <lineage>
        <taxon>Bacteria</taxon>
        <taxon>Pseudomonadati</taxon>
        <taxon>Pseudomonadota</taxon>
        <taxon>Gammaproteobacteria</taxon>
        <taxon>Enterobacterales</taxon>
        <taxon>Yersiniaceae</taxon>
        <taxon>Rouxiella</taxon>
    </lineage>
</organism>
<evidence type="ECO:0000259" key="2">
    <source>
        <dbReference type="Pfam" id="PF12802"/>
    </source>
</evidence>
<evidence type="ECO:0000313" key="3">
    <source>
        <dbReference type="EMBL" id="XDU74138.1"/>
    </source>
</evidence>
<dbReference type="Pfam" id="PF00480">
    <property type="entry name" value="ROK"/>
    <property type="match status" value="1"/>
</dbReference>
<dbReference type="InterPro" id="IPR000600">
    <property type="entry name" value="ROK"/>
</dbReference>
<feature type="domain" description="HTH marR-type" evidence="2">
    <location>
        <begin position="3"/>
        <end position="51"/>
    </location>
</feature>
<dbReference type="EMBL" id="CP165628">
    <property type="protein sequence ID" value="XDU74138.1"/>
    <property type="molecule type" value="Genomic_DNA"/>
</dbReference>
<dbReference type="Gene3D" id="3.30.420.40">
    <property type="match status" value="2"/>
</dbReference>
<evidence type="ECO:0000256" key="1">
    <source>
        <dbReference type="ARBA" id="ARBA00006479"/>
    </source>
</evidence>
<gene>
    <name evidence="3" type="ORF">AB3G37_08745</name>
</gene>